<sequence>MKRSLAGLAGVGATLAVGALAPSSALAHPCTEAWTLSNATFLTANNTGTAWAGSIPPQSNDADCAPITESLSAAKARSAVAPGDPVAETATYAKSENLTPLGYSARVPPRHPMTSLPDINSDIAFKGNYAFQGHWSGFRVIDITDPTKPEQVWNTENCRHTSGQGDVVVHGNILVRTWDSPNSTNANANATCEGRAVGAGFEGIHIWDISDPKNPQFRRQVRMAATGNEEGAPAIGCGAHTATGVPDDARGVLWLYVGGSGAACPGIDIVRINQNDLMDAKFVNHAYNERGRNPTTGNGQSCHDNNVLMGVDGSSIGYAMCAGGNGLTMYKFDMSKAPDAAGTVESPGGVANPTVAWTKVITGVGIGHSGSFTYDGKVLIFGHEPGGGTGAACEATDSVVDRSLFFLNSANGETLGTFVQPRPQSATENCTWHNFNVVPTYKGYYAVSGNYEMGISVFDFTNVQAPQQIAYADPSEYTPEATNTWPTSGNWSTHYYNGRIYESDIRRGLLIWNLDHDSMRRVRTPDLSNPQTQIGGVAQDLQGPTITSTDEGKGYKQGSTQAPQFTCTDADSGVESCIASVTNLNTSTFGPASYTVTATDKAGNTSTKTVNYTVTAETTGTVGGSVGATLSLEMGTAASFAPFVPGVAQEYTATTTPTVTSTAGDATLSVTDPSTTNKGHLVNGSFVLPQPLQGLGTVKTYTGPVSNDKPTITFKQAIGANDALRTGTYSKTLTFTLSTTNP</sequence>
<protein>
    <recommendedName>
        <fullName evidence="5">HYR domain-containing protein</fullName>
    </recommendedName>
</protein>
<keyword evidence="2" id="KW-0732">Signal</keyword>
<evidence type="ECO:0008006" key="5">
    <source>
        <dbReference type="Google" id="ProtNLM"/>
    </source>
</evidence>
<dbReference type="Proteomes" id="UP001147700">
    <property type="component" value="Unassembled WGS sequence"/>
</dbReference>
<organism evidence="3 4">
    <name type="scientific">Solirubrobacter deserti</name>
    <dbReference type="NCBI Taxonomy" id="2282478"/>
    <lineage>
        <taxon>Bacteria</taxon>
        <taxon>Bacillati</taxon>
        <taxon>Actinomycetota</taxon>
        <taxon>Thermoleophilia</taxon>
        <taxon>Solirubrobacterales</taxon>
        <taxon>Solirubrobacteraceae</taxon>
        <taxon>Solirubrobacter</taxon>
    </lineage>
</organism>
<evidence type="ECO:0000256" key="1">
    <source>
        <dbReference type="SAM" id="MobiDB-lite"/>
    </source>
</evidence>
<evidence type="ECO:0000313" key="4">
    <source>
        <dbReference type="Proteomes" id="UP001147700"/>
    </source>
</evidence>
<proteinExistence type="predicted"/>
<dbReference type="EMBL" id="JAPCID010000002">
    <property type="protein sequence ID" value="MDA0136176.1"/>
    <property type="molecule type" value="Genomic_DNA"/>
</dbReference>
<reference evidence="3" key="1">
    <citation type="submission" date="2022-10" db="EMBL/GenBank/DDBJ databases">
        <title>The WGS of Solirubrobacter sp. CPCC 204708.</title>
        <authorList>
            <person name="Jiang Z."/>
        </authorList>
    </citation>
    <scope>NUCLEOTIDE SEQUENCE</scope>
    <source>
        <strain evidence="3">CPCC 204708</strain>
    </source>
</reference>
<accession>A0ABT4RCQ4</accession>
<dbReference type="Pfam" id="PF08309">
    <property type="entry name" value="LVIVD"/>
    <property type="match status" value="1"/>
</dbReference>
<dbReference type="RefSeq" id="WP_202953109.1">
    <property type="nucleotide sequence ID" value="NZ_JAPCID010000002.1"/>
</dbReference>
<dbReference type="InterPro" id="IPR013211">
    <property type="entry name" value="LVIVD"/>
</dbReference>
<feature type="chain" id="PRO_5046666008" description="HYR domain-containing protein" evidence="2">
    <location>
        <begin position="28"/>
        <end position="742"/>
    </location>
</feature>
<evidence type="ECO:0000313" key="3">
    <source>
        <dbReference type="EMBL" id="MDA0136176.1"/>
    </source>
</evidence>
<feature type="signal peptide" evidence="2">
    <location>
        <begin position="1"/>
        <end position="27"/>
    </location>
</feature>
<gene>
    <name evidence="3" type="ORF">OJ962_01605</name>
</gene>
<keyword evidence="4" id="KW-1185">Reference proteome</keyword>
<dbReference type="SUPFAM" id="SSF50998">
    <property type="entry name" value="Quinoprotein alcohol dehydrogenase-like"/>
    <property type="match status" value="1"/>
</dbReference>
<name>A0ABT4RCQ4_9ACTN</name>
<comment type="caution">
    <text evidence="3">The sequence shown here is derived from an EMBL/GenBank/DDBJ whole genome shotgun (WGS) entry which is preliminary data.</text>
</comment>
<feature type="region of interest" description="Disordered" evidence="1">
    <location>
        <begin position="524"/>
        <end position="544"/>
    </location>
</feature>
<dbReference type="InterPro" id="IPR011047">
    <property type="entry name" value="Quinoprotein_ADH-like_sf"/>
</dbReference>
<evidence type="ECO:0000256" key="2">
    <source>
        <dbReference type="SAM" id="SignalP"/>
    </source>
</evidence>